<name>A0A4Y2LRP9_ARAVE</name>
<organism evidence="1 2">
    <name type="scientific">Araneus ventricosus</name>
    <name type="common">Orbweaver spider</name>
    <name type="synonym">Epeira ventricosa</name>
    <dbReference type="NCBI Taxonomy" id="182803"/>
    <lineage>
        <taxon>Eukaryota</taxon>
        <taxon>Metazoa</taxon>
        <taxon>Ecdysozoa</taxon>
        <taxon>Arthropoda</taxon>
        <taxon>Chelicerata</taxon>
        <taxon>Arachnida</taxon>
        <taxon>Araneae</taxon>
        <taxon>Araneomorphae</taxon>
        <taxon>Entelegynae</taxon>
        <taxon>Araneoidea</taxon>
        <taxon>Araneidae</taxon>
        <taxon>Araneus</taxon>
    </lineage>
</organism>
<evidence type="ECO:0000313" key="1">
    <source>
        <dbReference type="EMBL" id="GBN16226.1"/>
    </source>
</evidence>
<comment type="caution">
    <text evidence="1">The sequence shown here is derived from an EMBL/GenBank/DDBJ whole genome shotgun (WGS) entry which is preliminary data.</text>
</comment>
<evidence type="ECO:0000313" key="2">
    <source>
        <dbReference type="Proteomes" id="UP000499080"/>
    </source>
</evidence>
<dbReference type="Proteomes" id="UP000499080">
    <property type="component" value="Unassembled WGS sequence"/>
</dbReference>
<reference evidence="1 2" key="1">
    <citation type="journal article" date="2019" name="Sci. Rep.">
        <title>Orb-weaving spider Araneus ventricosus genome elucidates the spidroin gene catalogue.</title>
        <authorList>
            <person name="Kono N."/>
            <person name="Nakamura H."/>
            <person name="Ohtoshi R."/>
            <person name="Moran D.A.P."/>
            <person name="Shinohara A."/>
            <person name="Yoshida Y."/>
            <person name="Fujiwara M."/>
            <person name="Mori M."/>
            <person name="Tomita M."/>
            <person name="Arakawa K."/>
        </authorList>
    </citation>
    <scope>NUCLEOTIDE SEQUENCE [LARGE SCALE GENOMIC DNA]</scope>
</reference>
<sequence>MVKRRGWESPESVADTPCSSPWWVVPSNLNLCHCHMGSLSFVVEANSSTRYMLVSTPNTFHMVSPFLVQKLPTSCIGEIHEVHTQYFQYKLIQNKLQ</sequence>
<accession>A0A4Y2LRP9</accession>
<keyword evidence="2" id="KW-1185">Reference proteome</keyword>
<protein>
    <submittedName>
        <fullName evidence="1">Uncharacterized protein</fullName>
    </submittedName>
</protein>
<gene>
    <name evidence="1" type="ORF">AVEN_212583_1</name>
</gene>
<proteinExistence type="predicted"/>
<dbReference type="EMBL" id="BGPR01006120">
    <property type="protein sequence ID" value="GBN16226.1"/>
    <property type="molecule type" value="Genomic_DNA"/>
</dbReference>
<dbReference type="AlphaFoldDB" id="A0A4Y2LRP9"/>